<dbReference type="OrthoDB" id="2686745at2759"/>
<reference evidence="2" key="1">
    <citation type="submission" date="2020-11" db="EMBL/GenBank/DDBJ databases">
        <authorList>
            <consortium name="DOE Joint Genome Institute"/>
            <person name="Ahrendt S."/>
            <person name="Riley R."/>
            <person name="Andreopoulos W."/>
            <person name="Labutti K."/>
            <person name="Pangilinan J."/>
            <person name="Ruiz-Duenas F.J."/>
            <person name="Barrasa J.M."/>
            <person name="Sanchez-Garcia M."/>
            <person name="Camarero S."/>
            <person name="Miyauchi S."/>
            <person name="Serrano A."/>
            <person name="Linde D."/>
            <person name="Babiker R."/>
            <person name="Drula E."/>
            <person name="Ayuso-Fernandez I."/>
            <person name="Pacheco R."/>
            <person name="Padilla G."/>
            <person name="Ferreira P."/>
            <person name="Barriuso J."/>
            <person name="Kellner H."/>
            <person name="Castanera R."/>
            <person name="Alfaro M."/>
            <person name="Ramirez L."/>
            <person name="Pisabarro A.G."/>
            <person name="Kuo A."/>
            <person name="Tritt A."/>
            <person name="Lipzen A."/>
            <person name="He G."/>
            <person name="Yan M."/>
            <person name="Ng V."/>
            <person name="Cullen D."/>
            <person name="Martin F."/>
            <person name="Rosso M.-N."/>
            <person name="Henrissat B."/>
            <person name="Hibbett D."/>
            <person name="Martinez A.T."/>
            <person name="Grigoriev I.V."/>
        </authorList>
    </citation>
    <scope>NUCLEOTIDE SEQUENCE</scope>
    <source>
        <strain evidence="2">AH 40177</strain>
    </source>
</reference>
<feature type="compositionally biased region" description="Low complexity" evidence="1">
    <location>
        <begin position="15"/>
        <end position="35"/>
    </location>
</feature>
<dbReference type="Proteomes" id="UP000772434">
    <property type="component" value="Unassembled WGS sequence"/>
</dbReference>
<protein>
    <submittedName>
        <fullName evidence="2">Uncharacterized protein</fullName>
    </submittedName>
</protein>
<organism evidence="2 3">
    <name type="scientific">Rhodocollybia butyracea</name>
    <dbReference type="NCBI Taxonomy" id="206335"/>
    <lineage>
        <taxon>Eukaryota</taxon>
        <taxon>Fungi</taxon>
        <taxon>Dikarya</taxon>
        <taxon>Basidiomycota</taxon>
        <taxon>Agaricomycotina</taxon>
        <taxon>Agaricomycetes</taxon>
        <taxon>Agaricomycetidae</taxon>
        <taxon>Agaricales</taxon>
        <taxon>Marasmiineae</taxon>
        <taxon>Omphalotaceae</taxon>
        <taxon>Rhodocollybia</taxon>
    </lineage>
</organism>
<evidence type="ECO:0000256" key="1">
    <source>
        <dbReference type="SAM" id="MobiDB-lite"/>
    </source>
</evidence>
<keyword evidence="3" id="KW-1185">Reference proteome</keyword>
<accession>A0A9P5PJS2</accession>
<comment type="caution">
    <text evidence="2">The sequence shown here is derived from an EMBL/GenBank/DDBJ whole genome shotgun (WGS) entry which is preliminary data.</text>
</comment>
<name>A0A9P5PJS2_9AGAR</name>
<dbReference type="EMBL" id="JADNRY010000148">
    <property type="protein sequence ID" value="KAF9063340.1"/>
    <property type="molecule type" value="Genomic_DNA"/>
</dbReference>
<feature type="region of interest" description="Disordered" evidence="1">
    <location>
        <begin position="1"/>
        <end position="40"/>
    </location>
</feature>
<dbReference type="AlphaFoldDB" id="A0A9P5PJS2"/>
<gene>
    <name evidence="2" type="ORF">BDP27DRAFT_1426948</name>
</gene>
<sequence>MIPKPYHSNRLPHRSFVSSSDHSVSGVGVSSASTGHPRMIRKPRGQVSRLARGGYNLDEAVGWTVEQSDELKKYIKHAVEAELDCTLPFTRQPRSSIISIRQAALFRFPWLMSYTNLWVVNDLVRRRLQLRQSELKKRSEALLATEARAWASKKSALEAAAAAL</sequence>
<proteinExistence type="predicted"/>
<evidence type="ECO:0000313" key="3">
    <source>
        <dbReference type="Proteomes" id="UP000772434"/>
    </source>
</evidence>
<evidence type="ECO:0000313" key="2">
    <source>
        <dbReference type="EMBL" id="KAF9063340.1"/>
    </source>
</evidence>